<evidence type="ECO:0000313" key="4">
    <source>
        <dbReference type="EMBL" id="CAB4710269.1"/>
    </source>
</evidence>
<evidence type="ECO:0000313" key="5">
    <source>
        <dbReference type="EMBL" id="CAB4822985.1"/>
    </source>
</evidence>
<dbReference type="EMBL" id="CAEZYD010000009">
    <property type="protein sequence ID" value="CAB4710269.1"/>
    <property type="molecule type" value="Genomic_DNA"/>
</dbReference>
<dbReference type="SUPFAM" id="SSF51735">
    <property type="entry name" value="NAD(P)-binding Rossmann-fold domains"/>
    <property type="match status" value="1"/>
</dbReference>
<evidence type="ECO:0000313" key="3">
    <source>
        <dbReference type="EMBL" id="CAB4679795.1"/>
    </source>
</evidence>
<dbReference type="InterPro" id="IPR002347">
    <property type="entry name" value="SDR_fam"/>
</dbReference>
<evidence type="ECO:0000256" key="1">
    <source>
        <dbReference type="ARBA" id="ARBA00006484"/>
    </source>
</evidence>
<dbReference type="GO" id="GO:0016491">
    <property type="term" value="F:oxidoreductase activity"/>
    <property type="evidence" value="ECO:0007669"/>
    <property type="project" value="UniProtKB-KW"/>
</dbReference>
<accession>A0A6J7RA50</accession>
<dbReference type="Pfam" id="PF13561">
    <property type="entry name" value="adh_short_C2"/>
    <property type="match status" value="1"/>
</dbReference>
<dbReference type="FunFam" id="3.40.50.720:FF:000084">
    <property type="entry name" value="Short-chain dehydrogenase reductase"/>
    <property type="match status" value="1"/>
</dbReference>
<dbReference type="EMBL" id="CAFBPT010000003">
    <property type="protein sequence ID" value="CAB5025551.1"/>
    <property type="molecule type" value="Genomic_DNA"/>
</dbReference>
<dbReference type="PANTHER" id="PTHR43639:SF1">
    <property type="entry name" value="SHORT-CHAIN DEHYDROGENASE_REDUCTASE FAMILY PROTEIN"/>
    <property type="match status" value="1"/>
</dbReference>
<evidence type="ECO:0000313" key="7">
    <source>
        <dbReference type="EMBL" id="CAB4965796.1"/>
    </source>
</evidence>
<gene>
    <name evidence="3" type="ORF">UFOPK2343_01010</name>
    <name evidence="4" type="ORF">UFOPK2652_00751</name>
    <name evidence="5" type="ORF">UFOPK3128_00936</name>
    <name evidence="6" type="ORF">UFOPK3511_00762</name>
    <name evidence="7" type="ORF">UFOPK3880_00893</name>
    <name evidence="8" type="ORF">UFOPK4146_00520</name>
</gene>
<comment type="similarity">
    <text evidence="1">Belongs to the short-chain dehydrogenases/reductases (SDR) family.</text>
</comment>
<dbReference type="PRINTS" id="PR00080">
    <property type="entry name" value="SDRFAMILY"/>
</dbReference>
<dbReference type="EMBL" id="CAEZXD010000029">
    <property type="protein sequence ID" value="CAB4679795.1"/>
    <property type="molecule type" value="Genomic_DNA"/>
</dbReference>
<dbReference type="PROSITE" id="PS00061">
    <property type="entry name" value="ADH_SHORT"/>
    <property type="match status" value="1"/>
</dbReference>
<keyword evidence="2" id="KW-0560">Oxidoreductase</keyword>
<organism evidence="8">
    <name type="scientific">freshwater metagenome</name>
    <dbReference type="NCBI Taxonomy" id="449393"/>
    <lineage>
        <taxon>unclassified sequences</taxon>
        <taxon>metagenomes</taxon>
        <taxon>ecological metagenomes</taxon>
    </lineage>
</organism>
<evidence type="ECO:0000256" key="2">
    <source>
        <dbReference type="ARBA" id="ARBA00023002"/>
    </source>
</evidence>
<reference evidence="8" key="1">
    <citation type="submission" date="2020-05" db="EMBL/GenBank/DDBJ databases">
        <authorList>
            <person name="Chiriac C."/>
            <person name="Salcher M."/>
            <person name="Ghai R."/>
            <person name="Kavagutti S V."/>
        </authorList>
    </citation>
    <scope>NUCLEOTIDE SEQUENCE</scope>
</reference>
<dbReference type="Gene3D" id="3.40.50.720">
    <property type="entry name" value="NAD(P)-binding Rossmann-like Domain"/>
    <property type="match status" value="1"/>
</dbReference>
<dbReference type="PRINTS" id="PR00081">
    <property type="entry name" value="GDHRDH"/>
</dbReference>
<dbReference type="EMBL" id="CAFBMA010000006">
    <property type="protein sequence ID" value="CAB4896186.1"/>
    <property type="molecule type" value="Genomic_DNA"/>
</dbReference>
<dbReference type="EMBL" id="CAFAAZ010000007">
    <property type="protein sequence ID" value="CAB4822985.1"/>
    <property type="molecule type" value="Genomic_DNA"/>
</dbReference>
<name>A0A6J7RA50_9ZZZZ</name>
<sequence length="243" mass="25973">MKNQRVAIVTGAAQGIGAAIVEELLNNSYLVFAVDKNEVKSRSNLIFYRADLSITSEVSSIVSECINKFGRIDLLVNNAAVSLGKNFLDTDLLTWETTVAVNQTAPFFLSQAAARRMIELGISGRIINIASVNSIAAEMGHSSYVTTKGAIAMMTKSMAVDLAKFKILVNGIAPGPILTETSEPIFSQSNYVSAIEKGVPLQRAGLPAEVADLVVFLASEKASYITGQIVVIDGGFLAYCRMT</sequence>
<protein>
    <submittedName>
        <fullName evidence="8">Unannotated protein</fullName>
    </submittedName>
</protein>
<dbReference type="CDD" id="cd05233">
    <property type="entry name" value="SDR_c"/>
    <property type="match status" value="1"/>
</dbReference>
<dbReference type="InterPro" id="IPR036291">
    <property type="entry name" value="NAD(P)-bd_dom_sf"/>
</dbReference>
<dbReference type="EMBL" id="CAFBNU010000008">
    <property type="protein sequence ID" value="CAB4965796.1"/>
    <property type="molecule type" value="Genomic_DNA"/>
</dbReference>
<dbReference type="PANTHER" id="PTHR43639">
    <property type="entry name" value="OXIDOREDUCTASE, SHORT-CHAIN DEHYDROGENASE/REDUCTASE FAMILY (AFU_ORTHOLOGUE AFUA_5G02870)"/>
    <property type="match status" value="1"/>
</dbReference>
<evidence type="ECO:0000313" key="6">
    <source>
        <dbReference type="EMBL" id="CAB4896186.1"/>
    </source>
</evidence>
<dbReference type="AlphaFoldDB" id="A0A6J7RA50"/>
<dbReference type="InterPro" id="IPR020904">
    <property type="entry name" value="Sc_DH/Rdtase_CS"/>
</dbReference>
<proteinExistence type="inferred from homology"/>
<evidence type="ECO:0000313" key="8">
    <source>
        <dbReference type="EMBL" id="CAB5025551.1"/>
    </source>
</evidence>